<organism evidence="1 2">
    <name type="scientific">Coregonus suidteri</name>
    <dbReference type="NCBI Taxonomy" id="861788"/>
    <lineage>
        <taxon>Eukaryota</taxon>
        <taxon>Metazoa</taxon>
        <taxon>Chordata</taxon>
        <taxon>Craniata</taxon>
        <taxon>Vertebrata</taxon>
        <taxon>Euteleostomi</taxon>
        <taxon>Actinopterygii</taxon>
        <taxon>Neopterygii</taxon>
        <taxon>Teleostei</taxon>
        <taxon>Protacanthopterygii</taxon>
        <taxon>Salmoniformes</taxon>
        <taxon>Salmonidae</taxon>
        <taxon>Coregoninae</taxon>
        <taxon>Coregonus</taxon>
    </lineage>
</organism>
<evidence type="ECO:0000313" key="1">
    <source>
        <dbReference type="EMBL" id="KAK6314768.1"/>
    </source>
</evidence>
<protein>
    <submittedName>
        <fullName evidence="1">Uncharacterized protein</fullName>
    </submittedName>
</protein>
<name>A0AAN8LQF9_9TELE</name>
<accession>A0AAN8LQF9</accession>
<gene>
    <name evidence="1" type="ORF">J4Q44_G00142970</name>
</gene>
<keyword evidence="2" id="KW-1185">Reference proteome</keyword>
<dbReference type="AlphaFoldDB" id="A0AAN8LQF9"/>
<dbReference type="Proteomes" id="UP001356427">
    <property type="component" value="Unassembled WGS sequence"/>
</dbReference>
<reference evidence="1 2" key="1">
    <citation type="submission" date="2021-04" db="EMBL/GenBank/DDBJ databases">
        <authorList>
            <person name="De Guttry C."/>
            <person name="Zahm M."/>
            <person name="Klopp C."/>
            <person name="Cabau C."/>
            <person name="Louis A."/>
            <person name="Berthelot C."/>
            <person name="Parey E."/>
            <person name="Roest Crollius H."/>
            <person name="Montfort J."/>
            <person name="Robinson-Rechavi M."/>
            <person name="Bucao C."/>
            <person name="Bouchez O."/>
            <person name="Gislard M."/>
            <person name="Lluch J."/>
            <person name="Milhes M."/>
            <person name="Lampietro C."/>
            <person name="Lopez Roques C."/>
            <person name="Donnadieu C."/>
            <person name="Braasch I."/>
            <person name="Desvignes T."/>
            <person name="Postlethwait J."/>
            <person name="Bobe J."/>
            <person name="Wedekind C."/>
            <person name="Guiguen Y."/>
        </authorList>
    </citation>
    <scope>NUCLEOTIDE SEQUENCE [LARGE SCALE GENOMIC DNA]</scope>
    <source>
        <strain evidence="1">Cs_M1</strain>
        <tissue evidence="1">Blood</tissue>
    </source>
</reference>
<comment type="caution">
    <text evidence="1">The sequence shown here is derived from an EMBL/GenBank/DDBJ whole genome shotgun (WGS) entry which is preliminary data.</text>
</comment>
<sequence length="240" mass="27053">MQSVDSLQDMEVVQPYAEKYLMKLTFYAEDDPAFNLVFLKETYTVTVRLTNTAEKPLTQQNLQCVALSIPYLHYRLTGLPYAPGLLPLAHLQTDPLPLDYSVSIRPTPTLDPRRQTWDSLSLEHSTIPLTKMSLPEDQLHGSQGDSGSSSITDWFLCDGSFVPDFPGKEWTSVNYGGLEFIRAFSPIRQTDDAADILGRCNITDYTAYEQFVFSIDVDILKAKGEGEGTFLIHFLELYCC</sequence>
<evidence type="ECO:0000313" key="2">
    <source>
        <dbReference type="Proteomes" id="UP001356427"/>
    </source>
</evidence>
<proteinExistence type="predicted"/>
<dbReference type="EMBL" id="JAGTTL010000012">
    <property type="protein sequence ID" value="KAK6314768.1"/>
    <property type="molecule type" value="Genomic_DNA"/>
</dbReference>